<dbReference type="RefSeq" id="WP_203992075.1">
    <property type="nucleotide sequence ID" value="NZ_BOPG01000017.1"/>
</dbReference>
<name>A0A8J3Z0G2_9ACTN</name>
<dbReference type="EMBL" id="BOPG01000017">
    <property type="protein sequence ID" value="GIJ55369.1"/>
    <property type="molecule type" value="Genomic_DNA"/>
</dbReference>
<dbReference type="Gene3D" id="2.160.20.80">
    <property type="entry name" value="E3 ubiquitin-protein ligase SopA"/>
    <property type="match status" value="1"/>
</dbReference>
<keyword evidence="3" id="KW-1185">Reference proteome</keyword>
<evidence type="ECO:0000313" key="2">
    <source>
        <dbReference type="EMBL" id="GIJ55369.1"/>
    </source>
</evidence>
<feature type="domain" description="DinB-like" evidence="1">
    <location>
        <begin position="115"/>
        <end position="242"/>
    </location>
</feature>
<dbReference type="InterPro" id="IPR034660">
    <property type="entry name" value="DinB/YfiT-like"/>
</dbReference>
<protein>
    <recommendedName>
        <fullName evidence="1">DinB-like domain-containing protein</fullName>
    </recommendedName>
</protein>
<dbReference type="InterPro" id="IPR001646">
    <property type="entry name" value="5peptide_repeat"/>
</dbReference>
<accession>A0A8J3Z0G2</accession>
<evidence type="ECO:0000259" key="1">
    <source>
        <dbReference type="Pfam" id="PF12867"/>
    </source>
</evidence>
<dbReference type="AlphaFoldDB" id="A0A8J3Z0G2"/>
<gene>
    <name evidence="2" type="ORF">Vau01_028850</name>
</gene>
<comment type="caution">
    <text evidence="2">The sequence shown here is derived from an EMBL/GenBank/DDBJ whole genome shotgun (WGS) entry which is preliminary data.</text>
</comment>
<dbReference type="Gene3D" id="1.20.120.450">
    <property type="entry name" value="dinb family like domain"/>
    <property type="match status" value="1"/>
</dbReference>
<evidence type="ECO:0000313" key="3">
    <source>
        <dbReference type="Proteomes" id="UP000612585"/>
    </source>
</evidence>
<reference evidence="2" key="1">
    <citation type="submission" date="2021-01" db="EMBL/GenBank/DDBJ databases">
        <title>Whole genome shotgun sequence of Virgisporangium aurantiacum NBRC 16421.</title>
        <authorList>
            <person name="Komaki H."/>
            <person name="Tamura T."/>
        </authorList>
    </citation>
    <scope>NUCLEOTIDE SEQUENCE</scope>
    <source>
        <strain evidence="2">NBRC 16421</strain>
    </source>
</reference>
<organism evidence="2 3">
    <name type="scientific">Virgisporangium aurantiacum</name>
    <dbReference type="NCBI Taxonomy" id="175570"/>
    <lineage>
        <taxon>Bacteria</taxon>
        <taxon>Bacillati</taxon>
        <taxon>Actinomycetota</taxon>
        <taxon>Actinomycetes</taxon>
        <taxon>Micromonosporales</taxon>
        <taxon>Micromonosporaceae</taxon>
        <taxon>Virgisporangium</taxon>
    </lineage>
</organism>
<proteinExistence type="predicted"/>
<dbReference type="Pfam" id="PF12867">
    <property type="entry name" value="DinB_2"/>
    <property type="match status" value="1"/>
</dbReference>
<dbReference type="Proteomes" id="UP000612585">
    <property type="component" value="Unassembled WGS sequence"/>
</dbReference>
<sequence length="256" mass="28004">MPRRIHGEDLSGAEIHAVDLTRADIRDVDLTAAEIRDVDLTGARLRGVLLVGVEIDGVIGGLTVNGVEVAPLIAAELDRRHPERRLLRPTTADGAREAARVVTSLWTETVHDAHAYATQSVYNEWTLTETVRHLVFVVDAWFGHALLGEPAPFHPAGLPPSFVTDGPAFGIDPAATMTFDDAVRLHTDRLNRVSAFLATATDEDLTRTRGPNPSPGFPPPAERTAIECLNVLFSEEWAHHRFAVRDLAVLRQTTQP</sequence>
<dbReference type="SUPFAM" id="SSF109854">
    <property type="entry name" value="DinB/YfiT-like putative metalloenzymes"/>
    <property type="match status" value="1"/>
</dbReference>
<dbReference type="InterPro" id="IPR024775">
    <property type="entry name" value="DinB-like"/>
</dbReference>
<dbReference type="Pfam" id="PF00805">
    <property type="entry name" value="Pentapeptide"/>
    <property type="match status" value="1"/>
</dbReference>
<dbReference type="SUPFAM" id="SSF141571">
    <property type="entry name" value="Pentapeptide repeat-like"/>
    <property type="match status" value="1"/>
</dbReference>